<comment type="caution">
    <text evidence="2">The sequence shown here is derived from an EMBL/GenBank/DDBJ whole genome shotgun (WGS) entry which is preliminary data.</text>
</comment>
<sequence length="38" mass="4040">MLVGGGVAIRRDRPTHRWCLVVLAAVVVAVGDQLLAAR</sequence>
<evidence type="ECO:0000313" key="2">
    <source>
        <dbReference type="EMBL" id="MBP2478420.1"/>
    </source>
</evidence>
<dbReference type="EMBL" id="JAGIOO010000001">
    <property type="protein sequence ID" value="MBP2478420.1"/>
    <property type="molecule type" value="Genomic_DNA"/>
</dbReference>
<keyword evidence="3" id="KW-1185">Reference proteome</keyword>
<evidence type="ECO:0000313" key="3">
    <source>
        <dbReference type="Proteomes" id="UP001519363"/>
    </source>
</evidence>
<reference evidence="2 3" key="1">
    <citation type="submission" date="2021-03" db="EMBL/GenBank/DDBJ databases">
        <title>Sequencing the genomes of 1000 actinobacteria strains.</title>
        <authorList>
            <person name="Klenk H.-P."/>
        </authorList>
    </citation>
    <scope>NUCLEOTIDE SEQUENCE [LARGE SCALE GENOMIC DNA]</scope>
    <source>
        <strain evidence="2 3">DSM 44580</strain>
    </source>
</reference>
<organism evidence="2 3">
    <name type="scientific">Crossiella equi</name>
    <dbReference type="NCBI Taxonomy" id="130796"/>
    <lineage>
        <taxon>Bacteria</taxon>
        <taxon>Bacillati</taxon>
        <taxon>Actinomycetota</taxon>
        <taxon>Actinomycetes</taxon>
        <taxon>Pseudonocardiales</taxon>
        <taxon>Pseudonocardiaceae</taxon>
        <taxon>Crossiella</taxon>
    </lineage>
</organism>
<evidence type="ECO:0000256" key="1">
    <source>
        <dbReference type="SAM" id="Phobius"/>
    </source>
</evidence>
<keyword evidence="1" id="KW-0812">Transmembrane</keyword>
<evidence type="ECO:0008006" key="4">
    <source>
        <dbReference type="Google" id="ProtNLM"/>
    </source>
</evidence>
<keyword evidence="1" id="KW-0472">Membrane</keyword>
<accession>A0ABS5ARU7</accession>
<feature type="transmembrane region" description="Helical" evidence="1">
    <location>
        <begin position="18"/>
        <end position="36"/>
    </location>
</feature>
<protein>
    <recommendedName>
        <fullName evidence="4">Signal peptidase II</fullName>
    </recommendedName>
</protein>
<keyword evidence="1" id="KW-1133">Transmembrane helix</keyword>
<name>A0ABS5ARU7_9PSEU</name>
<proteinExistence type="predicted"/>
<gene>
    <name evidence="2" type="ORF">JOF53_007292</name>
</gene>
<dbReference type="Proteomes" id="UP001519363">
    <property type="component" value="Unassembled WGS sequence"/>
</dbReference>